<dbReference type="EC" id="4.6.1.1" evidence="6"/>
<dbReference type="SUPFAM" id="SSF55073">
    <property type="entry name" value="Nucleotide cyclase"/>
    <property type="match status" value="1"/>
</dbReference>
<gene>
    <name evidence="21" type="ORF">TCIL3000_5_5160</name>
</gene>
<dbReference type="GO" id="GO:0006171">
    <property type="term" value="P:cAMP biosynthetic process"/>
    <property type="evidence" value="ECO:0007669"/>
    <property type="project" value="UniProtKB-KW"/>
</dbReference>
<dbReference type="FunFam" id="3.30.70.1230:FF:000022">
    <property type="entry name" value="Receptor-type adenylate cyclase GRESAG 4, putative"/>
    <property type="match status" value="1"/>
</dbReference>
<evidence type="ECO:0000256" key="9">
    <source>
        <dbReference type="ARBA" id="ARBA00022741"/>
    </source>
</evidence>
<dbReference type="InterPro" id="IPR050697">
    <property type="entry name" value="Adenylyl/Guanylyl_Cyclase_3/4"/>
</dbReference>
<name>G0UM87_TRYCI</name>
<evidence type="ECO:0000256" key="8">
    <source>
        <dbReference type="ARBA" id="ARBA00022723"/>
    </source>
</evidence>
<keyword evidence="20" id="KW-0175">Coiled coil</keyword>
<comment type="similarity">
    <text evidence="5">Belongs to the adenylyl cyclase class-3 family.</text>
</comment>
<dbReference type="VEuPathDB" id="TriTrypDB:TcIL3000_5_5160"/>
<keyword evidence="7" id="KW-0812">Transmembrane</keyword>
<evidence type="ECO:0000256" key="17">
    <source>
        <dbReference type="ARBA" id="ARBA00023239"/>
    </source>
</evidence>
<evidence type="ECO:0000256" key="1">
    <source>
        <dbReference type="ARBA" id="ARBA00001593"/>
    </source>
</evidence>
<dbReference type="InterPro" id="IPR029787">
    <property type="entry name" value="Nucleotide_cyclase"/>
</dbReference>
<dbReference type="GO" id="GO:0005524">
    <property type="term" value="F:ATP binding"/>
    <property type="evidence" value="ECO:0007669"/>
    <property type="project" value="UniProtKB-KW"/>
</dbReference>
<evidence type="ECO:0000256" key="5">
    <source>
        <dbReference type="ARBA" id="ARBA00005381"/>
    </source>
</evidence>
<feature type="coiled-coil region" evidence="20">
    <location>
        <begin position="69"/>
        <end position="139"/>
    </location>
</feature>
<evidence type="ECO:0000256" key="6">
    <source>
        <dbReference type="ARBA" id="ARBA00012201"/>
    </source>
</evidence>
<comment type="function">
    <text evidence="3">Could act as a receptor for an unknown ligand.</text>
</comment>
<comment type="subcellular location">
    <subcellularLocation>
        <location evidence="4">Membrane</location>
        <topology evidence="4">Multi-pass membrane protein</topology>
    </subcellularLocation>
</comment>
<accession>G0UM87</accession>
<evidence type="ECO:0000256" key="3">
    <source>
        <dbReference type="ARBA" id="ARBA00002708"/>
    </source>
</evidence>
<evidence type="ECO:0000256" key="13">
    <source>
        <dbReference type="ARBA" id="ARBA00022998"/>
    </source>
</evidence>
<dbReference type="GO" id="GO:0016020">
    <property type="term" value="C:membrane"/>
    <property type="evidence" value="ECO:0007669"/>
    <property type="project" value="UniProtKB-SubCell"/>
</dbReference>
<dbReference type="EMBL" id="HE575318">
    <property type="protein sequence ID" value="CCC90751.1"/>
    <property type="molecule type" value="Genomic_DNA"/>
</dbReference>
<keyword evidence="16" id="KW-0325">Glycoprotein</keyword>
<keyword evidence="12" id="KW-1133">Transmembrane helix</keyword>
<keyword evidence="13" id="KW-0115">cAMP biosynthesis</keyword>
<keyword evidence="10" id="KW-0067">ATP-binding</keyword>
<organism evidence="21">
    <name type="scientific">Trypanosoma congolense (strain IL3000)</name>
    <dbReference type="NCBI Taxonomy" id="1068625"/>
    <lineage>
        <taxon>Eukaryota</taxon>
        <taxon>Discoba</taxon>
        <taxon>Euglenozoa</taxon>
        <taxon>Kinetoplastea</taxon>
        <taxon>Metakinetoplastina</taxon>
        <taxon>Trypanosomatida</taxon>
        <taxon>Trypanosomatidae</taxon>
        <taxon>Trypanosoma</taxon>
        <taxon>Nannomonas</taxon>
    </lineage>
</organism>
<comment type="catalytic activity">
    <reaction evidence="1">
        <text>ATP = 3',5'-cyclic AMP + diphosphate</text>
        <dbReference type="Rhea" id="RHEA:15389"/>
        <dbReference type="ChEBI" id="CHEBI:30616"/>
        <dbReference type="ChEBI" id="CHEBI:33019"/>
        <dbReference type="ChEBI" id="CHEBI:58165"/>
        <dbReference type="EC" id="4.6.1.1"/>
    </reaction>
</comment>
<keyword evidence="14" id="KW-0472">Membrane</keyword>
<evidence type="ECO:0000256" key="12">
    <source>
        <dbReference type="ARBA" id="ARBA00022989"/>
    </source>
</evidence>
<proteinExistence type="inferred from homology"/>
<dbReference type="AlphaFoldDB" id="G0UM87"/>
<evidence type="ECO:0000256" key="10">
    <source>
        <dbReference type="ARBA" id="ARBA00022840"/>
    </source>
</evidence>
<evidence type="ECO:0000256" key="19">
    <source>
        <dbReference type="ARBA" id="ARBA00032637"/>
    </source>
</evidence>
<keyword evidence="11" id="KW-0460">Magnesium</keyword>
<comment type="cofactor">
    <cofactor evidence="2">
        <name>Mg(2+)</name>
        <dbReference type="ChEBI" id="CHEBI:18420"/>
    </cofactor>
</comment>
<keyword evidence="8" id="KW-0479">Metal-binding</keyword>
<feature type="coiled-coil region" evidence="20">
    <location>
        <begin position="749"/>
        <end position="776"/>
    </location>
</feature>
<keyword evidence="17" id="KW-0456">Lyase</keyword>
<protein>
    <recommendedName>
        <fullName evidence="6">adenylate cyclase</fullName>
        <ecNumber evidence="6">4.6.1.1</ecNumber>
    </recommendedName>
    <alternativeName>
        <fullName evidence="18">ATP pyrophosphate-lyase</fullName>
    </alternativeName>
    <alternativeName>
        <fullName evidence="19">Adenylyl cyclase</fullName>
    </alternativeName>
</protein>
<dbReference type="GO" id="GO:0004016">
    <property type="term" value="F:adenylate cyclase activity"/>
    <property type="evidence" value="ECO:0007669"/>
    <property type="project" value="UniProtKB-EC"/>
</dbReference>
<evidence type="ECO:0000256" key="16">
    <source>
        <dbReference type="ARBA" id="ARBA00023180"/>
    </source>
</evidence>
<reference evidence="21" key="1">
    <citation type="journal article" date="2012" name="Proc. Natl. Acad. Sci. U.S.A.">
        <title>Antigenic diversity is generated by distinct evolutionary mechanisms in African trypanosome species.</title>
        <authorList>
            <person name="Jackson A.P."/>
            <person name="Berry A."/>
            <person name="Aslett M."/>
            <person name="Allison H.C."/>
            <person name="Burton P."/>
            <person name="Vavrova-Anderson J."/>
            <person name="Brown R."/>
            <person name="Browne H."/>
            <person name="Corton N."/>
            <person name="Hauser H."/>
            <person name="Gamble J."/>
            <person name="Gilderthorp R."/>
            <person name="Marcello L."/>
            <person name="McQuillan J."/>
            <person name="Otto T.D."/>
            <person name="Quail M.A."/>
            <person name="Sanders M.J."/>
            <person name="van Tonder A."/>
            <person name="Ginger M.L."/>
            <person name="Field M.C."/>
            <person name="Barry J.D."/>
            <person name="Hertz-Fowler C."/>
            <person name="Berriman M."/>
        </authorList>
    </citation>
    <scope>NUCLEOTIDE SEQUENCE</scope>
    <source>
        <strain evidence="21">IL3000</strain>
    </source>
</reference>
<keyword evidence="9" id="KW-0547">Nucleotide-binding</keyword>
<evidence type="ECO:0000256" key="18">
    <source>
        <dbReference type="ARBA" id="ARBA00032597"/>
    </source>
</evidence>
<dbReference type="PANTHER" id="PTHR43081:SF1">
    <property type="entry name" value="ADENYLATE CYCLASE, TERMINAL-DIFFERENTIATION SPECIFIC"/>
    <property type="match status" value="1"/>
</dbReference>
<evidence type="ECO:0000256" key="15">
    <source>
        <dbReference type="ARBA" id="ARBA00023170"/>
    </source>
</evidence>
<evidence type="ECO:0000256" key="2">
    <source>
        <dbReference type="ARBA" id="ARBA00001946"/>
    </source>
</evidence>
<evidence type="ECO:0000313" key="21">
    <source>
        <dbReference type="EMBL" id="CCC90751.1"/>
    </source>
</evidence>
<evidence type="ECO:0000256" key="7">
    <source>
        <dbReference type="ARBA" id="ARBA00022692"/>
    </source>
</evidence>
<keyword evidence="15" id="KW-0675">Receptor</keyword>
<evidence type="ECO:0000256" key="20">
    <source>
        <dbReference type="SAM" id="Coils"/>
    </source>
</evidence>
<evidence type="ECO:0000256" key="14">
    <source>
        <dbReference type="ARBA" id="ARBA00023136"/>
    </source>
</evidence>
<dbReference type="PANTHER" id="PTHR43081">
    <property type="entry name" value="ADENYLATE CYCLASE, TERMINAL-DIFFERENTIATION SPECIFIC-RELATED"/>
    <property type="match status" value="1"/>
</dbReference>
<dbReference type="Gene3D" id="3.30.70.1230">
    <property type="entry name" value="Nucleotide cyclase"/>
    <property type="match status" value="1"/>
</dbReference>
<dbReference type="GO" id="GO:0046872">
    <property type="term" value="F:metal ion binding"/>
    <property type="evidence" value="ECO:0007669"/>
    <property type="project" value="UniProtKB-KW"/>
</dbReference>
<sequence length="838" mass="95695">MSDETAPNVWKTPNAAAVPRPTGIVGGHSVPGTYLKTVTGVQRGEELFHRPDLERPWRSPAGQRHAMTVALKEKEIECLMRRCSDLRTQLGNERHERKFVEFSISQKASEEATELRKEIGRLEALLKEEQEKQVKLQETMEHQLRIQRLQFEKDQFQLKNECQILNERVGELTRIYQQQVTDIKGTACQELEHLESLCKTRVEELLKELEAARATNRVQEEQRAEDRVRVKNMISKVEAEYKEKFDETERRSNDMRGRLEAEIQRLSLERSDALKEVATTTERLAGSLATADDVRYRFKQWDTYILRVLDDIYTSFVNASPEKAVEPRAVDVHETTLLYAPRCIAEDPEAKVTFERIVGRLLQLKSIDFTDGNPMVTQTDANLMLERLNLKQERLSRTFMEIDGKCAEAIVTSNRVLCRLSFFCDDLESAISHSGSVPPPQRDVVFVCLRVFNGARLWADDVVLARTAVSLMNCALRPKMTQYGAYECYSDGVSMLLAFDDPVAACRFCAEAQQWLMRLPWPQSLLESGWGGEQRSECTGEVIIRGLRVSMAIHAGDTFIEPLSIPCGNSYRCHYYGRAVSQVMSMCSMAHGGQILVSQPVWDLCTSRRHELGTLVMEDIGLIPTPFFSSAEGVCENEPIHLHQIFAASLRGRNFKDVLDVISSGKMDLSALHQSVMLAELKGVEGRCSFLRDAISVADEEFKAVDSCVRALTFKAREAKSHFHLFPPAEMVTHLNNMYAVMERIAFRASDLRENLVKMDRRQDDLEAQTRDLKNQYFHATVSSNRLKETQVKVDTLESNYGEQIRGMRSKYEEMVGHLHREIQDRDRTIEKMCKSTQ</sequence>
<evidence type="ECO:0000256" key="4">
    <source>
        <dbReference type="ARBA" id="ARBA00004141"/>
    </source>
</evidence>
<evidence type="ECO:0000256" key="11">
    <source>
        <dbReference type="ARBA" id="ARBA00022842"/>
    </source>
</evidence>